<protein>
    <submittedName>
        <fullName evidence="1">SRPBCC family protein</fullName>
    </submittedName>
</protein>
<dbReference type="InterPro" id="IPR019587">
    <property type="entry name" value="Polyketide_cyclase/dehydratase"/>
</dbReference>
<sequence>MPTLHRRVTTHTDCDTVFAYLADFENATEWDSGTVSCTRTSGDGGPGTTYANVSKFVGRTVKLEYTVERVSAPDFVIVGRNETTTSRDLIVVTPAPDGGSVVDYTAEFTFTGPARFLGPLMMPLLNRLGDETAKTLRTALDGLTP</sequence>
<dbReference type="InterPro" id="IPR023393">
    <property type="entry name" value="START-like_dom_sf"/>
</dbReference>
<gene>
    <name evidence="1" type="ORF">GCM10009811_04400</name>
</gene>
<dbReference type="RefSeq" id="WP_344080614.1">
    <property type="nucleotide sequence ID" value="NZ_BAAAPO010000006.1"/>
</dbReference>
<dbReference type="Gene3D" id="3.30.530.20">
    <property type="match status" value="1"/>
</dbReference>
<accession>A0ABN2LB74</accession>
<dbReference type="Proteomes" id="UP001499938">
    <property type="component" value="Unassembled WGS sequence"/>
</dbReference>
<evidence type="ECO:0000313" key="2">
    <source>
        <dbReference type="Proteomes" id="UP001499938"/>
    </source>
</evidence>
<dbReference type="Pfam" id="PF10604">
    <property type="entry name" value="Polyketide_cyc2"/>
    <property type="match status" value="1"/>
</dbReference>
<name>A0ABN2LB74_9MICO</name>
<keyword evidence="2" id="KW-1185">Reference proteome</keyword>
<reference evidence="1 2" key="1">
    <citation type="journal article" date="2019" name="Int. J. Syst. Evol. Microbiol.">
        <title>The Global Catalogue of Microorganisms (GCM) 10K type strain sequencing project: providing services to taxonomists for standard genome sequencing and annotation.</title>
        <authorList>
            <consortium name="The Broad Institute Genomics Platform"/>
            <consortium name="The Broad Institute Genome Sequencing Center for Infectious Disease"/>
            <person name="Wu L."/>
            <person name="Ma J."/>
        </authorList>
    </citation>
    <scope>NUCLEOTIDE SEQUENCE [LARGE SCALE GENOMIC DNA]</scope>
    <source>
        <strain evidence="1 2">JCM 15592</strain>
    </source>
</reference>
<dbReference type="EMBL" id="BAAAPO010000006">
    <property type="protein sequence ID" value="GAA1782036.1"/>
    <property type="molecule type" value="Genomic_DNA"/>
</dbReference>
<evidence type="ECO:0000313" key="1">
    <source>
        <dbReference type="EMBL" id="GAA1782036.1"/>
    </source>
</evidence>
<dbReference type="SUPFAM" id="SSF55961">
    <property type="entry name" value="Bet v1-like"/>
    <property type="match status" value="1"/>
</dbReference>
<organism evidence="1 2">
    <name type="scientific">Nostocoides veronense</name>
    <dbReference type="NCBI Taxonomy" id="330836"/>
    <lineage>
        <taxon>Bacteria</taxon>
        <taxon>Bacillati</taxon>
        <taxon>Actinomycetota</taxon>
        <taxon>Actinomycetes</taxon>
        <taxon>Micrococcales</taxon>
        <taxon>Intrasporangiaceae</taxon>
        <taxon>Nostocoides</taxon>
    </lineage>
</organism>
<proteinExistence type="predicted"/>
<comment type="caution">
    <text evidence="1">The sequence shown here is derived from an EMBL/GenBank/DDBJ whole genome shotgun (WGS) entry which is preliminary data.</text>
</comment>